<dbReference type="InterPro" id="IPR046798">
    <property type="entry name" value="2OG-FeII_Oxy_6"/>
</dbReference>
<gene>
    <name evidence="2" type="ORF">F5878DRAFT_497242</name>
</gene>
<reference evidence="2" key="1">
    <citation type="submission" date="2022-08" db="EMBL/GenBank/DDBJ databases">
        <authorList>
            <consortium name="DOE Joint Genome Institute"/>
            <person name="Min B."/>
            <person name="Riley R."/>
            <person name="Sierra-Patev S."/>
            <person name="Naranjo-Ortiz M."/>
            <person name="Looney B."/>
            <person name="Konkel Z."/>
            <person name="Slot J.C."/>
            <person name="Sakamoto Y."/>
            <person name="Steenwyk J.L."/>
            <person name="Rokas A."/>
            <person name="Carro J."/>
            <person name="Camarero S."/>
            <person name="Ferreira P."/>
            <person name="Molpeceres G."/>
            <person name="Ruiz-Duenas F.J."/>
            <person name="Serrano A."/>
            <person name="Henrissat B."/>
            <person name="Drula E."/>
            <person name="Hughes K.W."/>
            <person name="Mata J.L."/>
            <person name="Ishikawa N.K."/>
            <person name="Vargas-Isla R."/>
            <person name="Ushijima S."/>
            <person name="Smith C.A."/>
            <person name="Ahrendt S."/>
            <person name="Andreopoulos W."/>
            <person name="He G."/>
            <person name="Labutti K."/>
            <person name="Lipzen A."/>
            <person name="Ng V."/>
            <person name="Sandor L."/>
            <person name="Barry K."/>
            <person name="Martinez A.T."/>
            <person name="Xiao Y."/>
            <person name="Gibbons J.G."/>
            <person name="Terashima K."/>
            <person name="Hibbett D.S."/>
            <person name="Grigoriev I.V."/>
        </authorList>
    </citation>
    <scope>NUCLEOTIDE SEQUENCE</scope>
    <source>
        <strain evidence="2">TFB9207</strain>
    </source>
</reference>
<protein>
    <recommendedName>
        <fullName evidence="1">Tet-like 2OG-Fe(II) oxygenase domain-containing protein</fullName>
    </recommendedName>
</protein>
<keyword evidence="3" id="KW-1185">Reference proteome</keyword>
<name>A0AA38PC21_9AGAR</name>
<comment type="caution">
    <text evidence="2">The sequence shown here is derived from an EMBL/GenBank/DDBJ whole genome shotgun (WGS) entry which is preliminary data.</text>
</comment>
<feature type="non-terminal residue" evidence="2">
    <location>
        <position position="1"/>
    </location>
</feature>
<feature type="domain" description="Tet-like 2OG-Fe(II) oxygenase" evidence="1">
    <location>
        <begin position="1"/>
        <end position="111"/>
    </location>
</feature>
<evidence type="ECO:0000259" key="1">
    <source>
        <dbReference type="Pfam" id="PF20515"/>
    </source>
</evidence>
<sequence length="141" mass="16183">IPSFADLELWAAGEEATSPFANSLTITNKDFSNYVHRDRDAIDIAYGWWWVGFRDNKRQRWELNDDYDHDQVKGGEFLLAEYGVAVDFSRMKGLVEIFWRGKKDYHVTLASVSPRKATRFGTSVQITQSGLRGMKALEQSD</sequence>
<dbReference type="Proteomes" id="UP001163846">
    <property type="component" value="Unassembled WGS sequence"/>
</dbReference>
<dbReference type="Pfam" id="PF20515">
    <property type="entry name" value="2OG-FeII_Oxy_6"/>
    <property type="match status" value="1"/>
</dbReference>
<dbReference type="EMBL" id="MU806092">
    <property type="protein sequence ID" value="KAJ3840143.1"/>
    <property type="molecule type" value="Genomic_DNA"/>
</dbReference>
<feature type="non-terminal residue" evidence="2">
    <location>
        <position position="141"/>
    </location>
</feature>
<organism evidence="2 3">
    <name type="scientific">Lentinula raphanica</name>
    <dbReference type="NCBI Taxonomy" id="153919"/>
    <lineage>
        <taxon>Eukaryota</taxon>
        <taxon>Fungi</taxon>
        <taxon>Dikarya</taxon>
        <taxon>Basidiomycota</taxon>
        <taxon>Agaricomycotina</taxon>
        <taxon>Agaricomycetes</taxon>
        <taxon>Agaricomycetidae</taxon>
        <taxon>Agaricales</taxon>
        <taxon>Marasmiineae</taxon>
        <taxon>Omphalotaceae</taxon>
        <taxon>Lentinula</taxon>
    </lineage>
</organism>
<dbReference type="AlphaFoldDB" id="A0AA38PC21"/>
<accession>A0AA38PC21</accession>
<evidence type="ECO:0000313" key="2">
    <source>
        <dbReference type="EMBL" id="KAJ3840143.1"/>
    </source>
</evidence>
<proteinExistence type="predicted"/>
<evidence type="ECO:0000313" key="3">
    <source>
        <dbReference type="Proteomes" id="UP001163846"/>
    </source>
</evidence>